<dbReference type="GO" id="GO:0004519">
    <property type="term" value="F:endonuclease activity"/>
    <property type="evidence" value="ECO:0007669"/>
    <property type="project" value="UniProtKB-KW"/>
</dbReference>
<sequence>MVDSGASHNFISYTLVSKLKLPVKGTTAFKVTVGDGHMVKGKGMCKEGDASLAKTEVSYRTVLKSISRGGQGFLLELGKIEANTEAEHEKSEVSGEVQQLLDDYKIVCEPLKGLPPKRTRDHAIMVKDGAVPPNIRPYRQMLSNRAQKSSVYERELMAIVFAVKKWRHYLLGHKVVIRTDKKALKYLLEQLIIDPDQQKWASKLMGYNFEIQYKPGVENKAADALSGKGGNTRTQGFFCLAI</sequence>
<reference evidence="8" key="1">
    <citation type="submission" date="2020-09" db="EMBL/GenBank/DDBJ databases">
        <title>Genome-Enabled Discovery of Anthraquinone Biosynthesis in Senna tora.</title>
        <authorList>
            <person name="Kang S.-H."/>
            <person name="Pandey R.P."/>
            <person name="Lee C.-M."/>
            <person name="Sim J.-S."/>
            <person name="Jeong J.-T."/>
            <person name="Choi B.-S."/>
            <person name="Jung M."/>
            <person name="Ginzburg D."/>
            <person name="Zhao K."/>
            <person name="Won S.Y."/>
            <person name="Oh T.-J."/>
            <person name="Yu Y."/>
            <person name="Kim N.-H."/>
            <person name="Lee O.R."/>
            <person name="Lee T.-H."/>
            <person name="Bashyal P."/>
            <person name="Kim T.-S."/>
            <person name="Lee W.-H."/>
            <person name="Kawkins C."/>
            <person name="Kim C.-K."/>
            <person name="Kim J.S."/>
            <person name="Ahn B.O."/>
            <person name="Rhee S.Y."/>
            <person name="Sohng J.K."/>
        </authorList>
    </citation>
    <scope>NUCLEOTIDE SEQUENCE</scope>
    <source>
        <tissue evidence="8">Leaf</tissue>
    </source>
</reference>
<accession>A0A834SZN3</accession>
<keyword evidence="1" id="KW-0808">Transferase</keyword>
<dbReference type="GO" id="GO:0003964">
    <property type="term" value="F:RNA-directed DNA polymerase activity"/>
    <property type="evidence" value="ECO:0007669"/>
    <property type="project" value="UniProtKB-KW"/>
</dbReference>
<keyword evidence="4" id="KW-0255">Endonuclease</keyword>
<gene>
    <name evidence="8" type="ORF">G2W53_033582</name>
</gene>
<name>A0A834SZN3_9FABA</name>
<keyword evidence="5" id="KW-0378">Hydrolase</keyword>
<proteinExistence type="predicted"/>
<dbReference type="PANTHER" id="PTHR34072">
    <property type="entry name" value="ENZYMATIC POLYPROTEIN-RELATED"/>
    <property type="match status" value="1"/>
</dbReference>
<evidence type="ECO:0000313" key="9">
    <source>
        <dbReference type="Proteomes" id="UP000634136"/>
    </source>
</evidence>
<dbReference type="EMBL" id="JAAIUW010000010">
    <property type="protein sequence ID" value="KAF7812606.1"/>
    <property type="molecule type" value="Genomic_DNA"/>
</dbReference>
<dbReference type="InterPro" id="IPR021109">
    <property type="entry name" value="Peptidase_aspartic_dom_sf"/>
</dbReference>
<dbReference type="Gene3D" id="2.40.70.10">
    <property type="entry name" value="Acid Proteases"/>
    <property type="match status" value="1"/>
</dbReference>
<protein>
    <submittedName>
        <fullName evidence="8">Putative mitochondrial protein</fullName>
    </submittedName>
</protein>
<dbReference type="InterPro" id="IPR043502">
    <property type="entry name" value="DNA/RNA_pol_sf"/>
</dbReference>
<evidence type="ECO:0000256" key="5">
    <source>
        <dbReference type="ARBA" id="ARBA00022801"/>
    </source>
</evidence>
<dbReference type="PANTHER" id="PTHR34072:SF55">
    <property type="entry name" value="DNA_RNA POLYMERASES SUPERFAMILY PROTEIN"/>
    <property type="match status" value="1"/>
</dbReference>
<dbReference type="OrthoDB" id="111931at2759"/>
<comment type="caution">
    <text evidence="8">The sequence shown here is derived from an EMBL/GenBank/DDBJ whole genome shotgun (WGS) entry which is preliminary data.</text>
</comment>
<evidence type="ECO:0000256" key="6">
    <source>
        <dbReference type="ARBA" id="ARBA00022918"/>
    </source>
</evidence>
<dbReference type="SUPFAM" id="SSF56672">
    <property type="entry name" value="DNA/RNA polymerases"/>
    <property type="match status" value="1"/>
</dbReference>
<evidence type="ECO:0000256" key="2">
    <source>
        <dbReference type="ARBA" id="ARBA00022695"/>
    </source>
</evidence>
<dbReference type="Proteomes" id="UP000634136">
    <property type="component" value="Unassembled WGS sequence"/>
</dbReference>
<dbReference type="AlphaFoldDB" id="A0A834SZN3"/>
<evidence type="ECO:0000256" key="3">
    <source>
        <dbReference type="ARBA" id="ARBA00022722"/>
    </source>
</evidence>
<organism evidence="8 9">
    <name type="scientific">Senna tora</name>
    <dbReference type="NCBI Taxonomy" id="362788"/>
    <lineage>
        <taxon>Eukaryota</taxon>
        <taxon>Viridiplantae</taxon>
        <taxon>Streptophyta</taxon>
        <taxon>Embryophyta</taxon>
        <taxon>Tracheophyta</taxon>
        <taxon>Spermatophyta</taxon>
        <taxon>Magnoliopsida</taxon>
        <taxon>eudicotyledons</taxon>
        <taxon>Gunneridae</taxon>
        <taxon>Pentapetalae</taxon>
        <taxon>rosids</taxon>
        <taxon>fabids</taxon>
        <taxon>Fabales</taxon>
        <taxon>Fabaceae</taxon>
        <taxon>Caesalpinioideae</taxon>
        <taxon>Cassia clade</taxon>
        <taxon>Senna</taxon>
    </lineage>
</organism>
<keyword evidence="3" id="KW-0540">Nuclease</keyword>
<dbReference type="GO" id="GO:0016787">
    <property type="term" value="F:hydrolase activity"/>
    <property type="evidence" value="ECO:0007669"/>
    <property type="project" value="UniProtKB-KW"/>
</dbReference>
<keyword evidence="6" id="KW-0695">RNA-directed DNA polymerase</keyword>
<dbReference type="CDD" id="cd00303">
    <property type="entry name" value="retropepsin_like"/>
    <property type="match status" value="1"/>
</dbReference>
<evidence type="ECO:0000256" key="1">
    <source>
        <dbReference type="ARBA" id="ARBA00022679"/>
    </source>
</evidence>
<keyword evidence="2" id="KW-0548">Nucleotidyltransferase</keyword>
<keyword evidence="9" id="KW-1185">Reference proteome</keyword>
<dbReference type="Pfam" id="PF17917">
    <property type="entry name" value="RT_RNaseH"/>
    <property type="match status" value="1"/>
</dbReference>
<feature type="domain" description="Reverse transcriptase RNase H-like" evidence="7">
    <location>
        <begin position="139"/>
        <end position="207"/>
    </location>
</feature>
<evidence type="ECO:0000313" key="8">
    <source>
        <dbReference type="EMBL" id="KAF7812606.1"/>
    </source>
</evidence>
<dbReference type="CDD" id="cd09274">
    <property type="entry name" value="RNase_HI_RT_Ty3"/>
    <property type="match status" value="1"/>
</dbReference>
<dbReference type="InterPro" id="IPR041373">
    <property type="entry name" value="RT_RNaseH"/>
</dbReference>
<evidence type="ECO:0000259" key="7">
    <source>
        <dbReference type="Pfam" id="PF17917"/>
    </source>
</evidence>
<evidence type="ECO:0000256" key="4">
    <source>
        <dbReference type="ARBA" id="ARBA00022759"/>
    </source>
</evidence>